<feature type="domain" description="DUF1648" evidence="2">
    <location>
        <begin position="14"/>
        <end position="60"/>
    </location>
</feature>
<evidence type="ECO:0000256" key="1">
    <source>
        <dbReference type="SAM" id="Phobius"/>
    </source>
</evidence>
<keyword evidence="1" id="KW-0472">Membrane</keyword>
<dbReference type="InterPro" id="IPR025962">
    <property type="entry name" value="SdpI/YhfL"/>
</dbReference>
<feature type="transmembrane region" description="Helical" evidence="1">
    <location>
        <begin position="51"/>
        <end position="72"/>
    </location>
</feature>
<feature type="transmembrane region" description="Helical" evidence="1">
    <location>
        <begin position="84"/>
        <end position="104"/>
    </location>
</feature>
<evidence type="ECO:0000313" key="4">
    <source>
        <dbReference type="Proteomes" id="UP000254082"/>
    </source>
</evidence>
<dbReference type="InterPro" id="IPR026272">
    <property type="entry name" value="SdpI"/>
</dbReference>
<dbReference type="PANTHER" id="PTHR37810:SF5">
    <property type="entry name" value="IMMUNITY PROTEIN SDPI"/>
    <property type="match status" value="1"/>
</dbReference>
<dbReference type="AlphaFoldDB" id="A0A380JDS6"/>
<accession>A0A380JDS6</accession>
<keyword evidence="1" id="KW-1133">Transmembrane helix</keyword>
<gene>
    <name evidence="3" type="primary">sdpI</name>
    <name evidence="3" type="ORF">NCTC11391_00978</name>
</gene>
<proteinExistence type="predicted"/>
<feature type="transmembrane region" description="Helical" evidence="1">
    <location>
        <begin position="7"/>
        <end position="26"/>
    </location>
</feature>
<protein>
    <submittedName>
        <fullName evidence="3">Hemolysis inducing protein</fullName>
    </submittedName>
</protein>
<organism evidence="3 4">
    <name type="scientific">Streptococcus downei MFe28</name>
    <dbReference type="NCBI Taxonomy" id="764290"/>
    <lineage>
        <taxon>Bacteria</taxon>
        <taxon>Bacillati</taxon>
        <taxon>Bacillota</taxon>
        <taxon>Bacilli</taxon>
        <taxon>Lactobacillales</taxon>
        <taxon>Streptococcaceae</taxon>
        <taxon>Streptococcus</taxon>
    </lineage>
</organism>
<dbReference type="PIRSF" id="PIRSF038959">
    <property type="entry name" value="SdpI"/>
    <property type="match status" value="1"/>
</dbReference>
<dbReference type="Proteomes" id="UP000254082">
    <property type="component" value="Unassembled WGS sequence"/>
</dbReference>
<keyword evidence="1" id="KW-0812">Transmembrane</keyword>
<evidence type="ECO:0000313" key="3">
    <source>
        <dbReference type="EMBL" id="SUN35939.1"/>
    </source>
</evidence>
<sequence length="214" mass="24527">MKVNKKLLAASSSIILLPILFGLYAWQDLPNRMATHFGPTVQADRWASKPFVIFIIPLFLLGPHLLAIFLTNRDPKAQITSLKIRYLTYAIVPFISTFFAVYMYRKNLGYPVNTALTIGLAFGFFFIVIGNYLPKIRQNSRGDLRFPWNLNDNGAWNYGRRLAGFLWVLGGLVILIDGFFNLAFVWVFFGTVFVMVTLPIIASYLYYRRHGQKV</sequence>
<evidence type="ECO:0000259" key="2">
    <source>
        <dbReference type="Pfam" id="PF07853"/>
    </source>
</evidence>
<dbReference type="GO" id="GO:0009636">
    <property type="term" value="P:response to toxic substance"/>
    <property type="evidence" value="ECO:0007669"/>
    <property type="project" value="TreeGrafter"/>
</dbReference>
<feature type="transmembrane region" description="Helical" evidence="1">
    <location>
        <begin position="162"/>
        <end position="180"/>
    </location>
</feature>
<feature type="transmembrane region" description="Helical" evidence="1">
    <location>
        <begin position="110"/>
        <end position="133"/>
    </location>
</feature>
<feature type="transmembrane region" description="Helical" evidence="1">
    <location>
        <begin position="186"/>
        <end position="207"/>
    </location>
</feature>
<reference evidence="3 4" key="1">
    <citation type="submission" date="2018-06" db="EMBL/GenBank/DDBJ databases">
        <authorList>
            <consortium name="Pathogen Informatics"/>
            <person name="Doyle S."/>
        </authorList>
    </citation>
    <scope>NUCLEOTIDE SEQUENCE [LARGE SCALE GENOMIC DNA]</scope>
    <source>
        <strain evidence="4">NCTC 11391</strain>
    </source>
</reference>
<name>A0A380JDS6_STRDO</name>
<dbReference type="RefSeq" id="WP_019788349.1">
    <property type="nucleotide sequence ID" value="NZ_UHFA01000002.1"/>
</dbReference>
<dbReference type="EMBL" id="UHFA01000002">
    <property type="protein sequence ID" value="SUN35939.1"/>
    <property type="molecule type" value="Genomic_DNA"/>
</dbReference>
<dbReference type="PANTHER" id="PTHR37810">
    <property type="entry name" value="IMMUNITY PROTEIN SDPI"/>
    <property type="match status" value="1"/>
</dbReference>
<dbReference type="Pfam" id="PF07853">
    <property type="entry name" value="DUF1648"/>
    <property type="match status" value="1"/>
</dbReference>
<dbReference type="OrthoDB" id="9808690at2"/>
<keyword evidence="4" id="KW-1185">Reference proteome</keyword>
<dbReference type="InterPro" id="IPR012867">
    <property type="entry name" value="DUF1648"/>
</dbReference>
<dbReference type="Pfam" id="PF13630">
    <property type="entry name" value="SdpI"/>
    <property type="match status" value="1"/>
</dbReference>